<feature type="region of interest" description="Disordered" evidence="1">
    <location>
        <begin position="1"/>
        <end position="40"/>
    </location>
</feature>
<feature type="compositionally biased region" description="Basic and acidic residues" evidence="1">
    <location>
        <begin position="1"/>
        <end position="12"/>
    </location>
</feature>
<dbReference type="EMBL" id="KN846982">
    <property type="protein sequence ID" value="KIW97105.1"/>
    <property type="molecule type" value="Genomic_DNA"/>
</dbReference>
<sequence>MSSRGSSREFRCRQSHNPNIGTANGHTKATRKNSPEHQCSKALLHFESSSPTPKPALGDFDLELELKFEEQRMVSTWPSIRNRGEAARQEVALDKTQQRTGPCWRVYGLFTALQQMDVLASVKEESF</sequence>
<feature type="compositionally biased region" description="Polar residues" evidence="1">
    <location>
        <begin position="15"/>
        <end position="27"/>
    </location>
</feature>
<dbReference type="Proteomes" id="UP000053789">
    <property type="component" value="Unassembled WGS sequence"/>
</dbReference>
<name>A0A0D2I1R5_CLAB1</name>
<dbReference type="AlphaFoldDB" id="A0A0D2I1R5"/>
<dbReference type="GeneID" id="27695425"/>
<organism evidence="2 3">
    <name type="scientific">Cladophialophora bantiana (strain ATCC 10958 / CBS 173.52 / CDC B-1940 / NIH 8579)</name>
    <name type="common">Xylohypha bantiana</name>
    <dbReference type="NCBI Taxonomy" id="1442370"/>
    <lineage>
        <taxon>Eukaryota</taxon>
        <taxon>Fungi</taxon>
        <taxon>Dikarya</taxon>
        <taxon>Ascomycota</taxon>
        <taxon>Pezizomycotina</taxon>
        <taxon>Eurotiomycetes</taxon>
        <taxon>Chaetothyriomycetidae</taxon>
        <taxon>Chaetothyriales</taxon>
        <taxon>Herpotrichiellaceae</taxon>
        <taxon>Cladophialophora</taxon>
    </lineage>
</organism>
<evidence type="ECO:0000313" key="3">
    <source>
        <dbReference type="Proteomes" id="UP000053789"/>
    </source>
</evidence>
<evidence type="ECO:0000256" key="1">
    <source>
        <dbReference type="SAM" id="MobiDB-lite"/>
    </source>
</evidence>
<dbReference type="RefSeq" id="XP_016623774.1">
    <property type="nucleotide sequence ID" value="XM_016760253.1"/>
</dbReference>
<reference evidence="2" key="1">
    <citation type="submission" date="2015-01" db="EMBL/GenBank/DDBJ databases">
        <title>The Genome Sequence of Cladophialophora bantiana CBS 173.52.</title>
        <authorList>
            <consortium name="The Broad Institute Genomics Platform"/>
            <person name="Cuomo C."/>
            <person name="de Hoog S."/>
            <person name="Gorbushina A."/>
            <person name="Stielow B."/>
            <person name="Teixiera M."/>
            <person name="Abouelleil A."/>
            <person name="Chapman S.B."/>
            <person name="Priest M."/>
            <person name="Young S.K."/>
            <person name="Wortman J."/>
            <person name="Nusbaum C."/>
            <person name="Birren B."/>
        </authorList>
    </citation>
    <scope>NUCLEOTIDE SEQUENCE [LARGE SCALE GENOMIC DNA]</scope>
    <source>
        <strain evidence="2">CBS 173.52</strain>
    </source>
</reference>
<evidence type="ECO:0000313" key="2">
    <source>
        <dbReference type="EMBL" id="KIW97105.1"/>
    </source>
</evidence>
<proteinExistence type="predicted"/>
<keyword evidence="3" id="KW-1185">Reference proteome</keyword>
<accession>A0A0D2I1R5</accession>
<protein>
    <submittedName>
        <fullName evidence="2">Uncharacterized protein</fullName>
    </submittedName>
</protein>
<dbReference type="VEuPathDB" id="FungiDB:Z519_02497"/>
<dbReference type="HOGENOM" id="CLU_1970291_0_0_1"/>
<gene>
    <name evidence="2" type="ORF">Z519_02497</name>
</gene>